<evidence type="ECO:0000313" key="3">
    <source>
        <dbReference type="Proteomes" id="UP000054804"/>
    </source>
</evidence>
<sequence>MKAYENETYQVPFQVAGLDPTDVALIRDSRERYNGEQGAAAAREQSPAGLTSEQKVLESLVARLHANFHVAAAALAQANELLARHHEHLANAVPASAEQHRSLAEETHRTAQRIREISHRIS</sequence>
<evidence type="ECO:0008006" key="4">
    <source>
        <dbReference type="Google" id="ProtNLM"/>
    </source>
</evidence>
<comment type="caution">
    <text evidence="2">The sequence shown here is derived from an EMBL/GenBank/DDBJ whole genome shotgun (WGS) entry which is preliminary data.</text>
</comment>
<dbReference type="EMBL" id="LOCL01000024">
    <property type="protein sequence ID" value="KUF19983.1"/>
    <property type="molecule type" value="Genomic_DNA"/>
</dbReference>
<dbReference type="AlphaFoldDB" id="A0A0W7XB45"/>
<evidence type="ECO:0000313" key="2">
    <source>
        <dbReference type="EMBL" id="KUF19983.1"/>
    </source>
</evidence>
<evidence type="ECO:0000256" key="1">
    <source>
        <dbReference type="SAM" id="MobiDB-lite"/>
    </source>
</evidence>
<keyword evidence="3" id="KW-1185">Reference proteome</keyword>
<organism evidence="2 3">
    <name type="scientific">Streptomyces silvensis</name>
    <dbReference type="NCBI Taxonomy" id="1765722"/>
    <lineage>
        <taxon>Bacteria</taxon>
        <taxon>Bacillati</taxon>
        <taxon>Actinomycetota</taxon>
        <taxon>Actinomycetes</taxon>
        <taxon>Kitasatosporales</taxon>
        <taxon>Streptomycetaceae</taxon>
        <taxon>Streptomyces</taxon>
    </lineage>
</organism>
<dbReference type="Proteomes" id="UP000054804">
    <property type="component" value="Unassembled WGS sequence"/>
</dbReference>
<feature type="region of interest" description="Disordered" evidence="1">
    <location>
        <begin position="92"/>
        <end position="122"/>
    </location>
</feature>
<gene>
    <name evidence="2" type="ORF">AT728_27665</name>
</gene>
<feature type="compositionally biased region" description="Basic and acidic residues" evidence="1">
    <location>
        <begin position="98"/>
        <end position="122"/>
    </location>
</feature>
<protein>
    <recommendedName>
        <fullName evidence="4">Mobilization protein</fullName>
    </recommendedName>
</protein>
<proteinExistence type="predicted"/>
<reference evidence="2 3" key="1">
    <citation type="submission" date="2015-12" db="EMBL/GenBank/DDBJ databases">
        <title>Draft genome sequence of Streptomyces silvensis ATCC 53525, a producer of novel hormone antagonists.</title>
        <authorList>
            <person name="Johnston C.W."/>
            <person name="Li Y."/>
            <person name="Magarvey N.A."/>
        </authorList>
    </citation>
    <scope>NUCLEOTIDE SEQUENCE [LARGE SCALE GENOMIC DNA]</scope>
    <source>
        <strain evidence="2 3">ATCC 53525</strain>
    </source>
</reference>
<name>A0A0W7XB45_9ACTN</name>
<dbReference type="RefSeq" id="WP_058845785.1">
    <property type="nucleotide sequence ID" value="NZ_LOCL01000024.1"/>
</dbReference>
<accession>A0A0W7XB45</accession>